<reference evidence="5 6" key="1">
    <citation type="submission" date="2023-09" db="EMBL/GenBank/DDBJ databases">
        <title>Novel taxa isolated from Blanes Bay.</title>
        <authorList>
            <person name="Rey-Velasco X."/>
            <person name="Lucena T."/>
        </authorList>
    </citation>
    <scope>NUCLEOTIDE SEQUENCE [LARGE SCALE GENOMIC DNA]</scope>
    <source>
        <strain evidence="5 6">S356</strain>
    </source>
</reference>
<dbReference type="RefSeq" id="WP_349240527.1">
    <property type="nucleotide sequence ID" value="NZ_JAVTTO010000001.1"/>
</dbReference>
<keyword evidence="6" id="KW-1185">Reference proteome</keyword>
<dbReference type="Gene3D" id="2.10.109.10">
    <property type="entry name" value="Umud Fragment, subunit A"/>
    <property type="match status" value="1"/>
</dbReference>
<dbReference type="InterPro" id="IPR001387">
    <property type="entry name" value="Cro/C1-type_HTH"/>
</dbReference>
<keyword evidence="3" id="KW-0804">Transcription</keyword>
<organism evidence="5 6">
    <name type="scientific">Asprobacillus argus</name>
    <dbReference type="NCBI Taxonomy" id="3076534"/>
    <lineage>
        <taxon>Bacteria</taxon>
        <taxon>Pseudomonadati</taxon>
        <taxon>Bacteroidota</taxon>
        <taxon>Flavobacteriia</taxon>
        <taxon>Flavobacteriales</taxon>
        <taxon>Flavobacteriaceae</taxon>
        <taxon>Asprobacillus</taxon>
    </lineage>
</organism>
<dbReference type="Pfam" id="PF00717">
    <property type="entry name" value="Peptidase_S24"/>
    <property type="match status" value="1"/>
</dbReference>
<dbReference type="InterPro" id="IPR015927">
    <property type="entry name" value="Peptidase_S24_S26A/B/C"/>
</dbReference>
<feature type="domain" description="HTH cro/C1-type" evidence="4">
    <location>
        <begin position="8"/>
        <end position="62"/>
    </location>
</feature>
<dbReference type="EMBL" id="JAVTTO010000001">
    <property type="protein sequence ID" value="MDT7831277.1"/>
    <property type="molecule type" value="Genomic_DNA"/>
</dbReference>
<dbReference type="SUPFAM" id="SSF47413">
    <property type="entry name" value="lambda repressor-like DNA-binding domains"/>
    <property type="match status" value="1"/>
</dbReference>
<evidence type="ECO:0000313" key="5">
    <source>
        <dbReference type="EMBL" id="MDT7831277.1"/>
    </source>
</evidence>
<dbReference type="InterPro" id="IPR036286">
    <property type="entry name" value="LexA/Signal_pep-like_sf"/>
</dbReference>
<dbReference type="CDD" id="cd06529">
    <property type="entry name" value="S24_LexA-like"/>
    <property type="match status" value="1"/>
</dbReference>
<evidence type="ECO:0000259" key="4">
    <source>
        <dbReference type="PROSITE" id="PS50943"/>
    </source>
</evidence>
<proteinExistence type="predicted"/>
<evidence type="ECO:0000256" key="1">
    <source>
        <dbReference type="ARBA" id="ARBA00023015"/>
    </source>
</evidence>
<dbReference type="Proteomes" id="UP001257277">
    <property type="component" value="Unassembled WGS sequence"/>
</dbReference>
<dbReference type="PROSITE" id="PS50943">
    <property type="entry name" value="HTH_CROC1"/>
    <property type="match status" value="1"/>
</dbReference>
<comment type="caution">
    <text evidence="5">The sequence shown here is derived from an EMBL/GenBank/DDBJ whole genome shotgun (WGS) entry which is preliminary data.</text>
</comment>
<accession>A0ABU3LC53</accession>
<keyword evidence="2" id="KW-0238">DNA-binding</keyword>
<evidence type="ECO:0000256" key="2">
    <source>
        <dbReference type="ARBA" id="ARBA00023125"/>
    </source>
</evidence>
<dbReference type="SMART" id="SM00530">
    <property type="entry name" value="HTH_XRE"/>
    <property type="match status" value="1"/>
</dbReference>
<dbReference type="InterPro" id="IPR039418">
    <property type="entry name" value="LexA-like"/>
</dbReference>
<dbReference type="SUPFAM" id="SSF51306">
    <property type="entry name" value="LexA/Signal peptidase"/>
    <property type="match status" value="1"/>
</dbReference>
<dbReference type="CDD" id="cd00093">
    <property type="entry name" value="HTH_XRE"/>
    <property type="match status" value="1"/>
</dbReference>
<evidence type="ECO:0000256" key="3">
    <source>
        <dbReference type="ARBA" id="ARBA00023163"/>
    </source>
</evidence>
<name>A0ABU3LC53_9FLAO</name>
<protein>
    <submittedName>
        <fullName evidence="5">LexA family transcriptional regulator</fullName>
    </submittedName>
</protein>
<sequence>MNYIAKNIRHLRSLKGLTQEQLAEEIQTTRSRIGSYEEGRSEPPIQLLVIFSEYFKLPIDILVKSDLSYADDFSFIEVGNQRVLFPIAVDEDNENLIEVIPIKASAGYLLGYDDPEYIQQLEKIKLPFLPTGKHRAFPIKGDSMLPLKDGSYVVAKFIDDIREVRNGRTYVVVTANDGMTYKRVYNQIEERKALLLSPDNKEYASYHVPISEVLELWEFTCAINTQEYDERDLKISSILKMFNDLKVELEAFTGKVIQ</sequence>
<dbReference type="Pfam" id="PF01381">
    <property type="entry name" value="HTH_3"/>
    <property type="match status" value="1"/>
</dbReference>
<evidence type="ECO:0000313" key="6">
    <source>
        <dbReference type="Proteomes" id="UP001257277"/>
    </source>
</evidence>
<dbReference type="PANTHER" id="PTHR40661">
    <property type="match status" value="1"/>
</dbReference>
<gene>
    <name evidence="5" type="ORF">RQM59_02740</name>
</gene>
<keyword evidence="1" id="KW-0805">Transcription regulation</keyword>
<dbReference type="PANTHER" id="PTHR40661:SF1">
    <property type="entry name" value="HTH CRO_C1-TYPE DOMAIN-CONTAINING PROTEIN"/>
    <property type="match status" value="1"/>
</dbReference>
<dbReference type="InterPro" id="IPR010982">
    <property type="entry name" value="Lambda_DNA-bd_dom_sf"/>
</dbReference>
<dbReference type="Gene3D" id="1.10.260.40">
    <property type="entry name" value="lambda repressor-like DNA-binding domains"/>
    <property type="match status" value="1"/>
</dbReference>